<keyword evidence="3" id="KW-1185">Reference proteome</keyword>
<reference evidence="2 3" key="1">
    <citation type="submission" date="2020-08" db="EMBL/GenBank/DDBJ databases">
        <title>Genomic Encyclopedia of Type Strains, Phase IV (KMG-IV): sequencing the most valuable type-strain genomes for metagenomic binning, comparative biology and taxonomic classification.</title>
        <authorList>
            <person name="Goeker M."/>
        </authorList>
    </citation>
    <scope>NUCLEOTIDE SEQUENCE [LARGE SCALE GENOMIC DNA]</scope>
    <source>
        <strain evidence="2 3">DSM 26287</strain>
    </source>
</reference>
<name>A0A7X0NIV3_9GAMM</name>
<evidence type="ECO:0000256" key="1">
    <source>
        <dbReference type="SAM" id="SignalP"/>
    </source>
</evidence>
<sequence length="166" mass="19176">MFTKFFSGILLLLTLASGSQVLAHKYFFGLTEISVNPRTNTLEVIHQFTAHDIENTIAELSQEHFSPEHKKYEKYIQLYFEKHFKIIASDKVLKLNWVGIEIVKGNIYVYQETPFKNFLSGIVVKNELLVDTYIKQVNTVNYQDNKIKGSLTFTNSHKIATIDNIN</sequence>
<dbReference type="EMBL" id="JACHHU010000027">
    <property type="protein sequence ID" value="MBB6544269.1"/>
    <property type="molecule type" value="Genomic_DNA"/>
</dbReference>
<dbReference type="RefSeq" id="WP_184425239.1">
    <property type="nucleotide sequence ID" value="NZ_AP027362.1"/>
</dbReference>
<feature type="signal peptide" evidence="1">
    <location>
        <begin position="1"/>
        <end position="23"/>
    </location>
</feature>
<accession>A0A7X0NIV3</accession>
<gene>
    <name evidence="2" type="ORF">HNQ55_002798</name>
</gene>
<feature type="chain" id="PRO_5031104642" evidence="1">
    <location>
        <begin position="24"/>
        <end position="166"/>
    </location>
</feature>
<dbReference type="AlphaFoldDB" id="A0A7X0NIV3"/>
<protein>
    <submittedName>
        <fullName evidence="2">Uncharacterized protein</fullName>
    </submittedName>
</protein>
<keyword evidence="1" id="KW-0732">Signal</keyword>
<proteinExistence type="predicted"/>
<evidence type="ECO:0000313" key="2">
    <source>
        <dbReference type="EMBL" id="MBB6544269.1"/>
    </source>
</evidence>
<comment type="caution">
    <text evidence="2">The sequence shown here is derived from an EMBL/GenBank/DDBJ whole genome shotgun (WGS) entry which is preliminary data.</text>
</comment>
<dbReference type="Pfam" id="PF20420">
    <property type="entry name" value="DUF6702"/>
    <property type="match status" value="1"/>
</dbReference>
<dbReference type="Proteomes" id="UP000537141">
    <property type="component" value="Unassembled WGS sequence"/>
</dbReference>
<dbReference type="InterPro" id="IPR046525">
    <property type="entry name" value="DUF6702"/>
</dbReference>
<organism evidence="2 3">
    <name type="scientific">Thalassotalea piscium</name>
    <dbReference type="NCBI Taxonomy" id="1230533"/>
    <lineage>
        <taxon>Bacteria</taxon>
        <taxon>Pseudomonadati</taxon>
        <taxon>Pseudomonadota</taxon>
        <taxon>Gammaproteobacteria</taxon>
        <taxon>Alteromonadales</taxon>
        <taxon>Colwelliaceae</taxon>
        <taxon>Thalassotalea</taxon>
    </lineage>
</organism>
<evidence type="ECO:0000313" key="3">
    <source>
        <dbReference type="Proteomes" id="UP000537141"/>
    </source>
</evidence>